<evidence type="ECO:0000256" key="4">
    <source>
        <dbReference type="ARBA" id="ARBA00023136"/>
    </source>
</evidence>
<dbReference type="InterPro" id="IPR016024">
    <property type="entry name" value="ARM-type_fold"/>
</dbReference>
<accession>A0A9P6PY57</accession>
<dbReference type="GO" id="GO:0030117">
    <property type="term" value="C:membrane coat"/>
    <property type="evidence" value="ECO:0007669"/>
    <property type="project" value="InterPro"/>
</dbReference>
<evidence type="ECO:0000256" key="1">
    <source>
        <dbReference type="ARBA" id="ARBA00004308"/>
    </source>
</evidence>
<dbReference type="InterPro" id="IPR050840">
    <property type="entry name" value="Adaptor_Complx_Large_Subunit"/>
</dbReference>
<dbReference type="InterPro" id="IPR011989">
    <property type="entry name" value="ARM-like"/>
</dbReference>
<sequence length="382" mass="42963">MARLGQDDLSASMAMTPVVMASFHKARHGVDAAFGVLFEVIRTLNSFHPAIILDLCQSKDVSRNPLLIIPRFATSSNQNLKYLGISMLCNVHPNAWSDAWWGEELLSSVVQALESRDMAIQRRALDLLYRMLTLENSENIIERLLYAFYQDRELTQAADPQDKTESRVTFPSRQEKLLTQILDAAERFGLSEQWYLDMVFDLLDRGGLAVTMQTVEKVMAVIERGAKSPAFNTAHLRAVAVQKSNTVLAQKDYRLSSIDHHHSRVRQPALAYFIFWVLGEYGDNTDEWSLASIQETLARCLLINHDPLIQAFILSALTKVALRSAPNPVPSSIMALVQERILELPSPSASFTQSIHPYNSSFANVDVQQRAHEFFTVADLVS</sequence>
<protein>
    <submittedName>
        <fullName evidence="6">AP-4 complex subunit epsilon-1</fullName>
    </submittedName>
</protein>
<gene>
    <name evidence="6" type="primary">AP4E1_2</name>
    <name evidence="6" type="ORF">BG011_005637</name>
</gene>
<proteinExistence type="predicted"/>
<evidence type="ECO:0000256" key="2">
    <source>
        <dbReference type="ARBA" id="ARBA00022448"/>
    </source>
</evidence>
<evidence type="ECO:0000313" key="6">
    <source>
        <dbReference type="EMBL" id="KAG0254589.1"/>
    </source>
</evidence>
<comment type="subcellular location">
    <subcellularLocation>
        <location evidence="1">Endomembrane system</location>
    </subcellularLocation>
</comment>
<dbReference type="Pfam" id="PF01602">
    <property type="entry name" value="Adaptin_N"/>
    <property type="match status" value="1"/>
</dbReference>
<evidence type="ECO:0000259" key="5">
    <source>
        <dbReference type="Pfam" id="PF01602"/>
    </source>
</evidence>
<keyword evidence="4" id="KW-0472">Membrane</keyword>
<comment type="caution">
    <text evidence="6">The sequence shown here is derived from an EMBL/GenBank/DDBJ whole genome shotgun (WGS) entry which is preliminary data.</text>
</comment>
<dbReference type="PANTHER" id="PTHR22780">
    <property type="entry name" value="ADAPTIN, ALPHA/GAMMA/EPSILON"/>
    <property type="match status" value="1"/>
</dbReference>
<evidence type="ECO:0000256" key="3">
    <source>
        <dbReference type="ARBA" id="ARBA00022927"/>
    </source>
</evidence>
<dbReference type="SUPFAM" id="SSF48371">
    <property type="entry name" value="ARM repeat"/>
    <property type="match status" value="1"/>
</dbReference>
<dbReference type="Proteomes" id="UP000726737">
    <property type="component" value="Unassembled WGS sequence"/>
</dbReference>
<dbReference type="EMBL" id="JAAAJA010000394">
    <property type="protein sequence ID" value="KAG0254589.1"/>
    <property type="molecule type" value="Genomic_DNA"/>
</dbReference>
<dbReference type="Gene3D" id="1.25.10.10">
    <property type="entry name" value="Leucine-rich Repeat Variant"/>
    <property type="match status" value="1"/>
</dbReference>
<name>A0A9P6PY57_9FUNG</name>
<dbReference type="GO" id="GO:0006886">
    <property type="term" value="P:intracellular protein transport"/>
    <property type="evidence" value="ECO:0007669"/>
    <property type="project" value="InterPro"/>
</dbReference>
<organism evidence="6 7">
    <name type="scientific">Mortierella polycephala</name>
    <dbReference type="NCBI Taxonomy" id="41804"/>
    <lineage>
        <taxon>Eukaryota</taxon>
        <taxon>Fungi</taxon>
        <taxon>Fungi incertae sedis</taxon>
        <taxon>Mucoromycota</taxon>
        <taxon>Mortierellomycotina</taxon>
        <taxon>Mortierellomycetes</taxon>
        <taxon>Mortierellales</taxon>
        <taxon>Mortierellaceae</taxon>
        <taxon>Mortierella</taxon>
    </lineage>
</organism>
<dbReference type="GO" id="GO:0012505">
    <property type="term" value="C:endomembrane system"/>
    <property type="evidence" value="ECO:0007669"/>
    <property type="project" value="UniProtKB-SubCell"/>
</dbReference>
<dbReference type="OrthoDB" id="29308at2759"/>
<dbReference type="GO" id="GO:0016192">
    <property type="term" value="P:vesicle-mediated transport"/>
    <property type="evidence" value="ECO:0007669"/>
    <property type="project" value="InterPro"/>
</dbReference>
<feature type="domain" description="Clathrin/coatomer adaptor adaptin-like N-terminal" evidence="5">
    <location>
        <begin position="36"/>
        <end position="376"/>
    </location>
</feature>
<dbReference type="InterPro" id="IPR002553">
    <property type="entry name" value="Clathrin/coatomer_adapt-like_N"/>
</dbReference>
<keyword evidence="2" id="KW-0813">Transport</keyword>
<reference evidence="6" key="1">
    <citation type="journal article" date="2020" name="Fungal Divers.">
        <title>Resolving the Mortierellaceae phylogeny through synthesis of multi-gene phylogenetics and phylogenomics.</title>
        <authorList>
            <person name="Vandepol N."/>
            <person name="Liber J."/>
            <person name="Desiro A."/>
            <person name="Na H."/>
            <person name="Kennedy M."/>
            <person name="Barry K."/>
            <person name="Grigoriev I.V."/>
            <person name="Miller A.N."/>
            <person name="O'Donnell K."/>
            <person name="Stajich J.E."/>
            <person name="Bonito G."/>
        </authorList>
    </citation>
    <scope>NUCLEOTIDE SEQUENCE</scope>
    <source>
        <strain evidence="6">KOD948</strain>
    </source>
</reference>
<evidence type="ECO:0000313" key="7">
    <source>
        <dbReference type="Proteomes" id="UP000726737"/>
    </source>
</evidence>
<keyword evidence="7" id="KW-1185">Reference proteome</keyword>
<dbReference type="AlphaFoldDB" id="A0A9P6PY57"/>
<keyword evidence="3" id="KW-0653">Protein transport</keyword>